<feature type="compositionally biased region" description="Acidic residues" evidence="1">
    <location>
        <begin position="799"/>
        <end position="808"/>
    </location>
</feature>
<dbReference type="Proteomes" id="UP000002640">
    <property type="component" value="Unassembled WGS sequence"/>
</dbReference>
<accession>G4Z643</accession>
<dbReference type="AlphaFoldDB" id="G4Z643"/>
<dbReference type="Gene3D" id="1.20.5.340">
    <property type="match status" value="1"/>
</dbReference>
<evidence type="ECO:0000256" key="1">
    <source>
        <dbReference type="SAM" id="MobiDB-lite"/>
    </source>
</evidence>
<protein>
    <submittedName>
        <fullName evidence="2">Uncharacterized protein</fullName>
    </submittedName>
</protein>
<dbReference type="OMA" id="WKATFED"/>
<evidence type="ECO:0000313" key="3">
    <source>
        <dbReference type="Proteomes" id="UP000002640"/>
    </source>
</evidence>
<dbReference type="RefSeq" id="XP_009523681.1">
    <property type="nucleotide sequence ID" value="XM_009525386.1"/>
</dbReference>
<feature type="compositionally biased region" description="Polar residues" evidence="1">
    <location>
        <begin position="95"/>
        <end position="105"/>
    </location>
</feature>
<proteinExistence type="predicted"/>
<feature type="compositionally biased region" description="Polar residues" evidence="1">
    <location>
        <begin position="818"/>
        <end position="830"/>
    </location>
</feature>
<feature type="compositionally biased region" description="Low complexity" evidence="1">
    <location>
        <begin position="831"/>
        <end position="848"/>
    </location>
</feature>
<organism evidence="2 3">
    <name type="scientific">Phytophthora sojae (strain P6497)</name>
    <name type="common">Soybean stem and root rot agent</name>
    <name type="synonym">Phytophthora megasperma f. sp. glycines</name>
    <dbReference type="NCBI Taxonomy" id="1094619"/>
    <lineage>
        <taxon>Eukaryota</taxon>
        <taxon>Sar</taxon>
        <taxon>Stramenopiles</taxon>
        <taxon>Oomycota</taxon>
        <taxon>Peronosporomycetes</taxon>
        <taxon>Peronosporales</taxon>
        <taxon>Peronosporaceae</taxon>
        <taxon>Phytophthora</taxon>
    </lineage>
</organism>
<gene>
    <name evidence="2" type="ORF">PHYSODRAFT_350658</name>
</gene>
<dbReference type="GeneID" id="20649151"/>
<feature type="region of interest" description="Disordered" evidence="1">
    <location>
        <begin position="60"/>
        <end position="142"/>
    </location>
</feature>
<keyword evidence="3" id="KW-1185">Reference proteome</keyword>
<feature type="region of interest" description="Disordered" evidence="1">
    <location>
        <begin position="1"/>
        <end position="21"/>
    </location>
</feature>
<sequence>MLSADILRGRRASAATGSRRQDGENDFLKLIAVDLSPLELRFENVFSRLAAIEKHLNLKEPRQDEGDNATTTVSEEEAPLSTTRSEVQDSDQDTARSGASSTPESDSGEANEAKYRLDADPADTTADASESEEVSDVEEPKQKIYTDGVTLAQEIESLRAAQLRLKIDQEVAHSTLQLEMVRLRGDLEQNVTTNLQEFREEVTTASAASIRALQTEYQKLAQTMSTTLAERQVAENRWKATFEDTIAARIQDIWSGLHSTSRKLQESMQFLQSEMVTQEESSRDVSTVVESIKASSERLDRDSKKHAKMLAEQEKDMEHLHGMCTQASVRLDEQDAKLTGQVGLIYHHMENASANVQGHIKAYDAFVAATDKTFTTLASDLTACSSTIAAHQSSLHTLNTVVQRHNEDLIRADERMAATDARIGSIDGRVALTEKKLTTAVGVMQEHYQERQQIVAAIEASLNQAALERTSVKHIASDLGFCVQEVQHKLHEVDKLAHTTEMALNRTAAELPKMHALVTTNSSNIAKNRQSIRDITTMIEDDRQVASTLRSEFDKEVSESVARFTAAEERDNQAQDAIANAATSAGHVKAELEARIQKHSNLIHQLNTMVDSLAITETTEDMEDKMSTFALSCAQLGLKLEFFGRKASSVDGACVMKDDVKATLAVLLTKVIRFLGSGVSIEQNKYLLTAKRSQAVDPITGQVTMEIPPQHVLESFRIAKAAAFSAKTRTAMDQLEPVVRTNRTSIEFRDAFERKLKFVLEFGLANLFPNVGKPKNPLNRRGGDEFGTCIACDRPMDSGDPEDDAEDAEIPRRHRAQQQEAPRASSSANDTTPEQQRSTPQTQQQDTPNSRPSSAAVRNRIDTKTAVRGRSGGSNVRPKNSGDAVHYAPGASEFVYRGGFRIPKTPSNAAMSASINSLLNLSLSSSTSLAVDRPLEELTGNGPLDVDNSCLEKVALLGKHQVVEIPSISARRALTRLRCA</sequence>
<name>G4Z643_PHYSP</name>
<dbReference type="KEGG" id="psoj:PHYSODRAFT_350658"/>
<dbReference type="EMBL" id="JH159153">
    <property type="protein sequence ID" value="EGZ20964.1"/>
    <property type="molecule type" value="Genomic_DNA"/>
</dbReference>
<evidence type="ECO:0000313" key="2">
    <source>
        <dbReference type="EMBL" id="EGZ20964.1"/>
    </source>
</evidence>
<dbReference type="InParanoid" id="G4Z643"/>
<reference evidence="2 3" key="1">
    <citation type="journal article" date="2006" name="Science">
        <title>Phytophthora genome sequences uncover evolutionary origins and mechanisms of pathogenesis.</title>
        <authorList>
            <person name="Tyler B.M."/>
            <person name="Tripathy S."/>
            <person name="Zhang X."/>
            <person name="Dehal P."/>
            <person name="Jiang R.H."/>
            <person name="Aerts A."/>
            <person name="Arredondo F.D."/>
            <person name="Baxter L."/>
            <person name="Bensasson D."/>
            <person name="Beynon J.L."/>
            <person name="Chapman J."/>
            <person name="Damasceno C.M."/>
            <person name="Dorrance A.E."/>
            <person name="Dou D."/>
            <person name="Dickerman A.W."/>
            <person name="Dubchak I.L."/>
            <person name="Garbelotto M."/>
            <person name="Gijzen M."/>
            <person name="Gordon S.G."/>
            <person name="Govers F."/>
            <person name="Grunwald N.J."/>
            <person name="Huang W."/>
            <person name="Ivors K.L."/>
            <person name="Jones R.W."/>
            <person name="Kamoun S."/>
            <person name="Krampis K."/>
            <person name="Lamour K.H."/>
            <person name="Lee M.K."/>
            <person name="McDonald W.H."/>
            <person name="Medina M."/>
            <person name="Meijer H.J."/>
            <person name="Nordberg E.K."/>
            <person name="Maclean D.J."/>
            <person name="Ospina-Giraldo M.D."/>
            <person name="Morris P.F."/>
            <person name="Phuntumart V."/>
            <person name="Putnam N.H."/>
            <person name="Rash S."/>
            <person name="Rose J.K."/>
            <person name="Sakihama Y."/>
            <person name="Salamov A.A."/>
            <person name="Savidor A."/>
            <person name="Scheuring C.F."/>
            <person name="Smith B.M."/>
            <person name="Sobral B.W."/>
            <person name="Terry A."/>
            <person name="Torto-Alalibo T.A."/>
            <person name="Win J."/>
            <person name="Xu Z."/>
            <person name="Zhang H."/>
            <person name="Grigoriev I.V."/>
            <person name="Rokhsar D.S."/>
            <person name="Boore J.L."/>
        </authorList>
    </citation>
    <scope>NUCLEOTIDE SEQUENCE [LARGE SCALE GENOMIC DNA]</scope>
    <source>
        <strain evidence="2 3">P6497</strain>
    </source>
</reference>
<feature type="region of interest" description="Disordered" evidence="1">
    <location>
        <begin position="789"/>
        <end position="886"/>
    </location>
</feature>